<gene>
    <name evidence="3" type="primary">psbP</name>
    <name evidence="3" type="ORF">V2H45_14030</name>
</gene>
<dbReference type="Proteomes" id="UP001333818">
    <property type="component" value="Unassembled WGS sequence"/>
</dbReference>
<dbReference type="EMBL" id="JAZBJZ010000055">
    <property type="protein sequence ID" value="MEE3717856.1"/>
    <property type="molecule type" value="Genomic_DNA"/>
</dbReference>
<evidence type="ECO:0000256" key="1">
    <source>
        <dbReference type="SAM" id="SignalP"/>
    </source>
</evidence>
<dbReference type="GO" id="GO:0019898">
    <property type="term" value="C:extrinsic component of membrane"/>
    <property type="evidence" value="ECO:0007669"/>
    <property type="project" value="InterPro"/>
</dbReference>
<dbReference type="GO" id="GO:0015979">
    <property type="term" value="P:photosynthesis"/>
    <property type="evidence" value="ECO:0007669"/>
    <property type="project" value="InterPro"/>
</dbReference>
<evidence type="ECO:0000259" key="2">
    <source>
        <dbReference type="Pfam" id="PF01789"/>
    </source>
</evidence>
<dbReference type="PANTHER" id="PTHR31407">
    <property type="match status" value="1"/>
</dbReference>
<dbReference type="Gene3D" id="3.40.1000.10">
    <property type="entry name" value="Mog1/PsbP, alpha/beta/alpha sandwich"/>
    <property type="match status" value="1"/>
</dbReference>
<evidence type="ECO:0000313" key="3">
    <source>
        <dbReference type="EMBL" id="MEE3717856.1"/>
    </source>
</evidence>
<evidence type="ECO:0000313" key="4">
    <source>
        <dbReference type="Proteomes" id="UP001333818"/>
    </source>
</evidence>
<dbReference type="InterPro" id="IPR016123">
    <property type="entry name" value="Mog1/PsbP_a/b/a-sand"/>
</dbReference>
<dbReference type="GO" id="GO:0005509">
    <property type="term" value="F:calcium ion binding"/>
    <property type="evidence" value="ECO:0007669"/>
    <property type="project" value="InterPro"/>
</dbReference>
<comment type="caution">
    <text evidence="3">The sequence shown here is derived from an EMBL/GenBank/DDBJ whole genome shotgun (WGS) entry which is preliminary data.</text>
</comment>
<dbReference type="PANTHER" id="PTHR31407:SF16">
    <property type="entry name" value="PSBP DOMAIN-CONTAINING PROTEIN 7, CHLOROPLASTIC"/>
    <property type="match status" value="1"/>
</dbReference>
<dbReference type="NCBIfam" id="NF040946">
    <property type="entry name" value="PSII_PsbP"/>
    <property type="match status" value="1"/>
</dbReference>
<dbReference type="AlphaFoldDB" id="A0AAW9Q4L7"/>
<accession>A0AAW9Q4L7</accession>
<feature type="chain" id="PRO_5043734823" evidence="1">
    <location>
        <begin position="24"/>
        <end position="180"/>
    </location>
</feature>
<proteinExistence type="predicted"/>
<feature type="signal peptide" evidence="1">
    <location>
        <begin position="1"/>
        <end position="23"/>
    </location>
</feature>
<dbReference type="SUPFAM" id="SSF55724">
    <property type="entry name" value="Mog1p/PsbP-like"/>
    <property type="match status" value="1"/>
</dbReference>
<dbReference type="GO" id="GO:0009654">
    <property type="term" value="C:photosystem II oxygen evolving complex"/>
    <property type="evidence" value="ECO:0007669"/>
    <property type="project" value="InterPro"/>
</dbReference>
<name>A0AAW9Q4L7_9CYAN</name>
<sequence>MLKRAVCALMVVLTFCLSGCVTPTSGLVPFVDSKDGYRFLYPNGWLETKLKDGPDVLFHDIIEPSEIVSVVISKLESVKNLQDIGDANDVGLRLQKRVIAAPGSGREAELLSAEQRDDNGRPYYLLEYAVKRTNGESRHDLVSVSANRGNLYTLSVSSLESRWTKVKDLFYRVANSFSVE</sequence>
<organism evidence="3 4">
    <name type="scientific">Tumidithrix elongata BACA0141</name>
    <dbReference type="NCBI Taxonomy" id="2716417"/>
    <lineage>
        <taxon>Bacteria</taxon>
        <taxon>Bacillati</taxon>
        <taxon>Cyanobacteriota</taxon>
        <taxon>Cyanophyceae</taxon>
        <taxon>Pseudanabaenales</taxon>
        <taxon>Pseudanabaenaceae</taxon>
        <taxon>Tumidithrix</taxon>
        <taxon>Tumidithrix elongata</taxon>
    </lineage>
</organism>
<reference evidence="3" key="1">
    <citation type="submission" date="2024-01" db="EMBL/GenBank/DDBJ databases">
        <title>Bank of Algae and Cyanobacteria of the Azores (BACA) strain genomes.</title>
        <authorList>
            <person name="Luz R."/>
            <person name="Cordeiro R."/>
            <person name="Fonseca A."/>
            <person name="Goncalves V."/>
        </authorList>
    </citation>
    <scope>NUCLEOTIDE SEQUENCE</scope>
    <source>
        <strain evidence="3">BACA0141</strain>
    </source>
</reference>
<dbReference type="InterPro" id="IPR002683">
    <property type="entry name" value="PsbP_C"/>
</dbReference>
<feature type="domain" description="PsbP C-terminal" evidence="2">
    <location>
        <begin position="26"/>
        <end position="179"/>
    </location>
</feature>
<dbReference type="Pfam" id="PF01789">
    <property type="entry name" value="PsbP"/>
    <property type="match status" value="1"/>
</dbReference>
<keyword evidence="4" id="KW-1185">Reference proteome</keyword>
<keyword evidence="1" id="KW-0732">Signal</keyword>
<protein>
    <submittedName>
        <fullName evidence="3">Photosystem II reaction center PsbP</fullName>
    </submittedName>
</protein>
<dbReference type="RefSeq" id="WP_330484287.1">
    <property type="nucleotide sequence ID" value="NZ_JAZBJZ010000055.1"/>
</dbReference>